<sequence>MPVAGNGNAAGPESSPAVRPQFAHPTRPEQAVRFTARAAAGDLS</sequence>
<gene>
    <name evidence="2" type="ORF">FRUB_08656</name>
</gene>
<proteinExistence type="predicted"/>
<dbReference type="EMBL" id="NIDE01000017">
    <property type="protein sequence ID" value="OWK36093.1"/>
    <property type="molecule type" value="Genomic_DNA"/>
</dbReference>
<dbReference type="AlphaFoldDB" id="A0A225D563"/>
<accession>A0A225D563</accession>
<protein>
    <submittedName>
        <fullName evidence="2">Uncharacterized protein</fullName>
    </submittedName>
</protein>
<organism evidence="2 3">
    <name type="scientific">Fimbriiglobus ruber</name>
    <dbReference type="NCBI Taxonomy" id="1908690"/>
    <lineage>
        <taxon>Bacteria</taxon>
        <taxon>Pseudomonadati</taxon>
        <taxon>Planctomycetota</taxon>
        <taxon>Planctomycetia</taxon>
        <taxon>Gemmatales</taxon>
        <taxon>Gemmataceae</taxon>
        <taxon>Fimbriiglobus</taxon>
    </lineage>
</organism>
<name>A0A225D563_9BACT</name>
<dbReference type="Proteomes" id="UP000214646">
    <property type="component" value="Unassembled WGS sequence"/>
</dbReference>
<evidence type="ECO:0000313" key="2">
    <source>
        <dbReference type="EMBL" id="OWK36093.1"/>
    </source>
</evidence>
<comment type="caution">
    <text evidence="2">The sequence shown here is derived from an EMBL/GenBank/DDBJ whole genome shotgun (WGS) entry which is preliminary data.</text>
</comment>
<feature type="region of interest" description="Disordered" evidence="1">
    <location>
        <begin position="1"/>
        <end position="31"/>
    </location>
</feature>
<keyword evidence="3" id="KW-1185">Reference proteome</keyword>
<evidence type="ECO:0000313" key="3">
    <source>
        <dbReference type="Proteomes" id="UP000214646"/>
    </source>
</evidence>
<evidence type="ECO:0000256" key="1">
    <source>
        <dbReference type="SAM" id="MobiDB-lite"/>
    </source>
</evidence>
<reference evidence="3" key="1">
    <citation type="submission" date="2017-06" db="EMBL/GenBank/DDBJ databases">
        <title>Genome analysis of Fimbriiglobus ruber SP5, the first member of the order Planctomycetales with confirmed chitinolytic capability.</title>
        <authorList>
            <person name="Ravin N.V."/>
            <person name="Rakitin A.L."/>
            <person name="Ivanova A.A."/>
            <person name="Beletsky A.V."/>
            <person name="Kulichevskaya I.S."/>
            <person name="Mardanov A.V."/>
            <person name="Dedysh S.N."/>
        </authorList>
    </citation>
    <scope>NUCLEOTIDE SEQUENCE [LARGE SCALE GENOMIC DNA]</scope>
    <source>
        <strain evidence="3">SP5</strain>
    </source>
</reference>